<comment type="caution">
    <text evidence="2">The sequence shown here is derived from an EMBL/GenBank/DDBJ whole genome shotgun (WGS) entry which is preliminary data.</text>
</comment>
<evidence type="ECO:0008006" key="4">
    <source>
        <dbReference type="Google" id="ProtNLM"/>
    </source>
</evidence>
<feature type="signal peptide" evidence="1">
    <location>
        <begin position="1"/>
        <end position="21"/>
    </location>
</feature>
<name>A0A226I383_9FLAO</name>
<evidence type="ECO:0000313" key="2">
    <source>
        <dbReference type="EMBL" id="OXB00171.1"/>
    </source>
</evidence>
<feature type="chain" id="PRO_5013347906" description="DUF4412 domain-containing protein" evidence="1">
    <location>
        <begin position="22"/>
        <end position="231"/>
    </location>
</feature>
<accession>A0A226I383</accession>
<evidence type="ECO:0000313" key="3">
    <source>
        <dbReference type="Proteomes" id="UP000198336"/>
    </source>
</evidence>
<keyword evidence="1" id="KW-0732">Signal</keyword>
<reference evidence="2 3" key="1">
    <citation type="submission" date="2016-11" db="EMBL/GenBank/DDBJ databases">
        <title>Whole genomes of Flavobacteriaceae.</title>
        <authorList>
            <person name="Stine C."/>
            <person name="Li C."/>
            <person name="Tadesse D."/>
        </authorList>
    </citation>
    <scope>NUCLEOTIDE SEQUENCE [LARGE SCALE GENOMIC DNA]</scope>
    <source>
        <strain evidence="2 3">CCUG 59446</strain>
    </source>
</reference>
<sequence>MQKSKYSIICIIFFFSLYSFSQEKATDSLTYNFSSYVKGADKTKDNTYIRKVNIYKSDISDQIIKYTFLCMDFKFEGPNNVSYIRRVAYVFDEITVLVNPSGKIIDVIKPEDMDKRWQETKEKILLSYSGSAITKYLEQVEETINNKQKLTVFLQSDAMYGLLLKGLSQINNPDQLSKIKVNKKEDLKTITPKSLSKDDKEQFVIKKNTLIKATKASESVSYEIDLLPYEQ</sequence>
<dbReference type="RefSeq" id="WP_089054052.1">
    <property type="nucleotide sequence ID" value="NZ_MUHA01000011.1"/>
</dbReference>
<organism evidence="2 3">
    <name type="scientific">Flavobacterium oncorhynchi</name>
    <dbReference type="NCBI Taxonomy" id="728056"/>
    <lineage>
        <taxon>Bacteria</taxon>
        <taxon>Pseudomonadati</taxon>
        <taxon>Bacteroidota</taxon>
        <taxon>Flavobacteriia</taxon>
        <taxon>Flavobacteriales</taxon>
        <taxon>Flavobacteriaceae</taxon>
        <taxon>Flavobacterium</taxon>
    </lineage>
</organism>
<keyword evidence="3" id="KW-1185">Reference proteome</keyword>
<gene>
    <name evidence="2" type="ORF">B0A75_09510</name>
</gene>
<dbReference type="Proteomes" id="UP000198336">
    <property type="component" value="Unassembled WGS sequence"/>
</dbReference>
<evidence type="ECO:0000256" key="1">
    <source>
        <dbReference type="SAM" id="SignalP"/>
    </source>
</evidence>
<dbReference type="EMBL" id="MUHA01000011">
    <property type="protein sequence ID" value="OXB00171.1"/>
    <property type="molecule type" value="Genomic_DNA"/>
</dbReference>
<proteinExistence type="predicted"/>
<protein>
    <recommendedName>
        <fullName evidence="4">DUF4412 domain-containing protein</fullName>
    </recommendedName>
</protein>
<dbReference type="AlphaFoldDB" id="A0A226I383"/>